<reference evidence="2" key="1">
    <citation type="submission" date="2021-05" db="EMBL/GenBank/DDBJ databases">
        <authorList>
            <person name="Kaiqin L."/>
            <person name="Jian G."/>
        </authorList>
    </citation>
    <scope>NUCLEOTIDE SEQUENCE</scope>
    <source>
        <strain evidence="2">HDS5</strain>
    </source>
</reference>
<keyword evidence="3" id="KW-1185">Reference proteome</keyword>
<evidence type="ECO:0000313" key="3">
    <source>
        <dbReference type="Proteomes" id="UP000682416"/>
    </source>
</evidence>
<dbReference type="EMBL" id="CP074402">
    <property type="protein sequence ID" value="QVJ00313.1"/>
    <property type="molecule type" value="Genomic_DNA"/>
</dbReference>
<gene>
    <name evidence="2" type="ORF">KGD82_16250</name>
</gene>
<accession>A0A975L845</accession>
<feature type="compositionally biased region" description="Acidic residues" evidence="1">
    <location>
        <begin position="92"/>
        <end position="102"/>
    </location>
</feature>
<organism evidence="2 3">
    <name type="scientific">Nocardiopsis eucommiae</name>
    <dbReference type="NCBI Taxonomy" id="2831970"/>
    <lineage>
        <taxon>Bacteria</taxon>
        <taxon>Bacillati</taxon>
        <taxon>Actinomycetota</taxon>
        <taxon>Actinomycetes</taxon>
        <taxon>Streptosporangiales</taxon>
        <taxon>Nocardiopsidaceae</taxon>
        <taxon>Nocardiopsis</taxon>
    </lineage>
</organism>
<feature type="region of interest" description="Disordered" evidence="1">
    <location>
        <begin position="130"/>
        <end position="153"/>
    </location>
</feature>
<dbReference type="AlphaFoldDB" id="A0A975L845"/>
<evidence type="ECO:0000256" key="1">
    <source>
        <dbReference type="SAM" id="MobiDB-lite"/>
    </source>
</evidence>
<evidence type="ECO:0000313" key="2">
    <source>
        <dbReference type="EMBL" id="QVJ00313.1"/>
    </source>
</evidence>
<dbReference type="Proteomes" id="UP000682416">
    <property type="component" value="Chromosome"/>
</dbReference>
<proteinExistence type="predicted"/>
<dbReference type="KEGG" id="nec:KGD82_16250"/>
<sequence length="258" mass="27571">MRYWYGGGPADYVISPGQQAQLPGETVGYQTILVPGVRLWAYDHGTGERVMDLLNASGDQVDHIIAGEYGDIPRFRGPDEVRRLLIGPEPTDPGDPDEDDGNDAQGRWIITTSDWPTIVTAVEARVHTLEQGNGGGGEEPGEPSGSGHPLMWTHPGRVEEPRTSPHPYTNDIGRTQTIPRMRAQATVTSGELVCSVLTIDPDTGTQTVVAAVALTPDNPVGVFAPDATVSDGSGLTVRIEPGDVDDEIADVTMQVTIR</sequence>
<feature type="region of interest" description="Disordered" evidence="1">
    <location>
        <begin position="85"/>
        <end position="105"/>
    </location>
</feature>
<name>A0A975L845_9ACTN</name>
<protein>
    <submittedName>
        <fullName evidence="2">Uncharacterized protein</fullName>
    </submittedName>
</protein>